<dbReference type="AlphaFoldDB" id="A0A811U3K2"/>
<organism evidence="4 5">
    <name type="scientific">Ceratitis capitata</name>
    <name type="common">Mediterranean fruit fly</name>
    <name type="synonym">Tephritis capitata</name>
    <dbReference type="NCBI Taxonomy" id="7213"/>
    <lineage>
        <taxon>Eukaryota</taxon>
        <taxon>Metazoa</taxon>
        <taxon>Ecdysozoa</taxon>
        <taxon>Arthropoda</taxon>
        <taxon>Hexapoda</taxon>
        <taxon>Insecta</taxon>
        <taxon>Pterygota</taxon>
        <taxon>Neoptera</taxon>
        <taxon>Endopterygota</taxon>
        <taxon>Diptera</taxon>
        <taxon>Brachycera</taxon>
        <taxon>Muscomorpha</taxon>
        <taxon>Tephritoidea</taxon>
        <taxon>Tephritidae</taxon>
        <taxon>Ceratitis</taxon>
        <taxon>Ceratitis</taxon>
    </lineage>
</organism>
<dbReference type="Pfam" id="PF17189">
    <property type="entry name" value="Glyco_hydro_30C"/>
    <property type="match status" value="1"/>
</dbReference>
<evidence type="ECO:0000313" key="5">
    <source>
        <dbReference type="Proteomes" id="UP000606786"/>
    </source>
</evidence>
<dbReference type="Proteomes" id="UP000606786">
    <property type="component" value="Unassembled WGS sequence"/>
</dbReference>
<dbReference type="OrthoDB" id="2160638at2759"/>
<dbReference type="PANTHER" id="PTHR11069:SF23">
    <property type="entry name" value="LYSOSOMAL ACID GLUCOSYLCERAMIDASE"/>
    <property type="match status" value="1"/>
</dbReference>
<accession>A0A811U3K2</accession>
<keyword evidence="1" id="KW-0732">Signal</keyword>
<evidence type="ECO:0000313" key="4">
    <source>
        <dbReference type="EMBL" id="CAD6992980.1"/>
    </source>
</evidence>
<dbReference type="EMBL" id="CAJHJT010000001">
    <property type="protein sequence ID" value="CAD6992980.1"/>
    <property type="molecule type" value="Genomic_DNA"/>
</dbReference>
<dbReference type="InterPro" id="IPR013780">
    <property type="entry name" value="Glyco_hydro_b"/>
</dbReference>
<comment type="caution">
    <text evidence="4">The sequence shown here is derived from an EMBL/GenBank/DDBJ whole genome shotgun (WGS) entry which is preliminary data.</text>
</comment>
<sequence length="75" mass="8319">MGHFSKFVPEGSVRIEAQLLSLSVETVAFKRPDGRIAVVLLNSENNPVDVLLNDKDRGEVLISIPANSWHTILYT</sequence>
<evidence type="ECO:0000256" key="2">
    <source>
        <dbReference type="ARBA" id="ARBA00022801"/>
    </source>
</evidence>
<evidence type="ECO:0000256" key="1">
    <source>
        <dbReference type="ARBA" id="ARBA00022729"/>
    </source>
</evidence>
<proteinExistence type="predicted"/>
<dbReference type="Gene3D" id="2.60.40.1180">
    <property type="entry name" value="Golgi alpha-mannosidase II"/>
    <property type="match status" value="1"/>
</dbReference>
<name>A0A811U3K2_CERCA</name>
<dbReference type="InterPro" id="IPR033452">
    <property type="entry name" value="GH30_C"/>
</dbReference>
<keyword evidence="5" id="KW-1185">Reference proteome</keyword>
<dbReference type="GO" id="GO:0004348">
    <property type="term" value="F:glucosylceramidase activity"/>
    <property type="evidence" value="ECO:0007669"/>
    <property type="project" value="InterPro"/>
</dbReference>
<protein>
    <submittedName>
        <fullName evidence="4">(Mediterranean fruit fly) hypothetical protein</fullName>
    </submittedName>
</protein>
<feature type="domain" description="Glycosyl hydrolase family 30 beta sandwich" evidence="3">
    <location>
        <begin position="11"/>
        <end position="72"/>
    </location>
</feature>
<gene>
    <name evidence="4" type="ORF">CCAP1982_LOCUS1811</name>
</gene>
<dbReference type="GO" id="GO:0016020">
    <property type="term" value="C:membrane"/>
    <property type="evidence" value="ECO:0007669"/>
    <property type="project" value="GOC"/>
</dbReference>
<dbReference type="PANTHER" id="PTHR11069">
    <property type="entry name" value="GLUCOSYLCERAMIDASE"/>
    <property type="match status" value="1"/>
</dbReference>
<dbReference type="GO" id="GO:0006680">
    <property type="term" value="P:glucosylceramide catabolic process"/>
    <property type="evidence" value="ECO:0007669"/>
    <property type="project" value="TreeGrafter"/>
</dbReference>
<keyword evidence="2" id="KW-0378">Hydrolase</keyword>
<evidence type="ECO:0000259" key="3">
    <source>
        <dbReference type="Pfam" id="PF17189"/>
    </source>
</evidence>
<dbReference type="InterPro" id="IPR001139">
    <property type="entry name" value="Glyco_hydro_30"/>
</dbReference>
<reference evidence="4" key="1">
    <citation type="submission" date="2020-11" db="EMBL/GenBank/DDBJ databases">
        <authorList>
            <person name="Whitehead M."/>
        </authorList>
    </citation>
    <scope>NUCLEOTIDE SEQUENCE</scope>
    <source>
        <strain evidence="4">EGII</strain>
    </source>
</reference>